<feature type="domain" description="O-antigen ligase-related" evidence="6">
    <location>
        <begin position="264"/>
        <end position="413"/>
    </location>
</feature>
<evidence type="ECO:0000256" key="5">
    <source>
        <dbReference type="SAM" id="Phobius"/>
    </source>
</evidence>
<dbReference type="AlphaFoldDB" id="A0A518EM89"/>
<gene>
    <name evidence="7" type="ORF">Poly30_06960</name>
</gene>
<feature type="transmembrane region" description="Helical" evidence="5">
    <location>
        <begin position="169"/>
        <end position="187"/>
    </location>
</feature>
<organism evidence="7 8">
    <name type="scientific">Saltatorellus ferox</name>
    <dbReference type="NCBI Taxonomy" id="2528018"/>
    <lineage>
        <taxon>Bacteria</taxon>
        <taxon>Pseudomonadati</taxon>
        <taxon>Planctomycetota</taxon>
        <taxon>Planctomycetia</taxon>
        <taxon>Planctomycetia incertae sedis</taxon>
        <taxon>Saltatorellus</taxon>
    </lineage>
</organism>
<dbReference type="GO" id="GO:0016874">
    <property type="term" value="F:ligase activity"/>
    <property type="evidence" value="ECO:0007669"/>
    <property type="project" value="UniProtKB-KW"/>
</dbReference>
<evidence type="ECO:0000313" key="7">
    <source>
        <dbReference type="EMBL" id="QDV05200.1"/>
    </source>
</evidence>
<evidence type="ECO:0000256" key="2">
    <source>
        <dbReference type="ARBA" id="ARBA00022692"/>
    </source>
</evidence>
<proteinExistence type="predicted"/>
<sequence>MGSGRSGAGMPRAEVLVVLGLLVGVAGFLGVVAGNAPTLALAGAAVLFGGFALLARPEYTAAAVAFLLWANVPVVAMRDHGVPKALASLYLLALLLPILRSALIERRGLVLSKGMPWLALFAGLSFLSAAFARKPELALGEATDIAIEGVLVFVLISQAIRDRDSLRRVTWGLMLAGGFMGAIALFQQATGHFDSDFGGFSMIDSGFSTGEITTQGRSSQPRLAGPIGEKNRFGQIMLVLVALGIGLARAERSVGMRRIVYGLVGLSAIGSALTFSRGNAVAFALLLGVMVSVGTISKRQVGGLFLAAGFMLLLMPQYRDRLMTIGSVLSLASSTPSASTPDGAILGRATEVIAALLVYADHPVLGVGPGQFASYSQEYGNKLGLRRLDTEREAHTLFPHVAAEGGTLGLIAFSGVLVTILLSLYRRSKQTEDPVLAHLATAYLLAISAYLLCGIFLHMAFIRYYWFLVGVASAAATLPVEPSSHELEARARGERSVEAPEGVVSI</sequence>
<name>A0A518EM89_9BACT</name>
<feature type="transmembrane region" description="Helical" evidence="5">
    <location>
        <begin position="406"/>
        <end position="424"/>
    </location>
</feature>
<feature type="transmembrane region" description="Helical" evidence="5">
    <location>
        <begin position="436"/>
        <end position="457"/>
    </location>
</feature>
<reference evidence="7 8" key="1">
    <citation type="submission" date="2019-02" db="EMBL/GenBank/DDBJ databases">
        <title>Deep-cultivation of Planctomycetes and their phenomic and genomic characterization uncovers novel biology.</title>
        <authorList>
            <person name="Wiegand S."/>
            <person name="Jogler M."/>
            <person name="Boedeker C."/>
            <person name="Pinto D."/>
            <person name="Vollmers J."/>
            <person name="Rivas-Marin E."/>
            <person name="Kohn T."/>
            <person name="Peeters S.H."/>
            <person name="Heuer A."/>
            <person name="Rast P."/>
            <person name="Oberbeckmann S."/>
            <person name="Bunk B."/>
            <person name="Jeske O."/>
            <person name="Meyerdierks A."/>
            <person name="Storesund J.E."/>
            <person name="Kallscheuer N."/>
            <person name="Luecker S."/>
            <person name="Lage O.M."/>
            <person name="Pohl T."/>
            <person name="Merkel B.J."/>
            <person name="Hornburger P."/>
            <person name="Mueller R.-W."/>
            <person name="Bruemmer F."/>
            <person name="Labrenz M."/>
            <person name="Spormann A.M."/>
            <person name="Op den Camp H."/>
            <person name="Overmann J."/>
            <person name="Amann R."/>
            <person name="Jetten M.S.M."/>
            <person name="Mascher T."/>
            <person name="Medema M.H."/>
            <person name="Devos D.P."/>
            <person name="Kaster A.-K."/>
            <person name="Ovreas L."/>
            <person name="Rohde M."/>
            <person name="Galperin M.Y."/>
            <person name="Jogler C."/>
        </authorList>
    </citation>
    <scope>NUCLEOTIDE SEQUENCE [LARGE SCALE GENOMIC DNA]</scope>
    <source>
        <strain evidence="7 8">Poly30</strain>
    </source>
</reference>
<dbReference type="Pfam" id="PF04932">
    <property type="entry name" value="Wzy_C"/>
    <property type="match status" value="1"/>
</dbReference>
<dbReference type="PANTHER" id="PTHR37422">
    <property type="entry name" value="TEICHURONIC ACID BIOSYNTHESIS PROTEIN TUAE"/>
    <property type="match status" value="1"/>
</dbReference>
<feature type="transmembrane region" description="Helical" evidence="5">
    <location>
        <begin position="259"/>
        <end position="275"/>
    </location>
</feature>
<feature type="transmembrane region" description="Helical" evidence="5">
    <location>
        <begin position="85"/>
        <end position="103"/>
    </location>
</feature>
<feature type="transmembrane region" description="Helical" evidence="5">
    <location>
        <begin position="138"/>
        <end position="157"/>
    </location>
</feature>
<dbReference type="EMBL" id="CP036434">
    <property type="protein sequence ID" value="QDV05200.1"/>
    <property type="molecule type" value="Genomic_DNA"/>
</dbReference>
<evidence type="ECO:0000256" key="1">
    <source>
        <dbReference type="ARBA" id="ARBA00004141"/>
    </source>
</evidence>
<feature type="transmembrane region" description="Helical" evidence="5">
    <location>
        <begin position="281"/>
        <end position="296"/>
    </location>
</feature>
<protein>
    <submittedName>
        <fullName evidence="7">O-Antigen ligase</fullName>
    </submittedName>
</protein>
<feature type="transmembrane region" description="Helical" evidence="5">
    <location>
        <begin position="233"/>
        <end position="250"/>
    </location>
</feature>
<evidence type="ECO:0000313" key="8">
    <source>
        <dbReference type="Proteomes" id="UP000320390"/>
    </source>
</evidence>
<feature type="transmembrane region" description="Helical" evidence="5">
    <location>
        <begin position="38"/>
        <end position="55"/>
    </location>
</feature>
<keyword evidence="4 5" id="KW-0472">Membrane</keyword>
<accession>A0A518EM89</accession>
<keyword evidence="3 5" id="KW-1133">Transmembrane helix</keyword>
<feature type="transmembrane region" description="Helical" evidence="5">
    <location>
        <begin position="301"/>
        <end position="318"/>
    </location>
</feature>
<dbReference type="InterPro" id="IPR007016">
    <property type="entry name" value="O-antigen_ligase-rel_domated"/>
</dbReference>
<evidence type="ECO:0000256" key="4">
    <source>
        <dbReference type="ARBA" id="ARBA00023136"/>
    </source>
</evidence>
<feature type="transmembrane region" description="Helical" evidence="5">
    <location>
        <begin position="115"/>
        <end position="132"/>
    </location>
</feature>
<keyword evidence="8" id="KW-1185">Reference proteome</keyword>
<dbReference type="GO" id="GO:0016020">
    <property type="term" value="C:membrane"/>
    <property type="evidence" value="ECO:0007669"/>
    <property type="project" value="UniProtKB-SubCell"/>
</dbReference>
<dbReference type="InterPro" id="IPR051533">
    <property type="entry name" value="WaaL-like"/>
</dbReference>
<evidence type="ECO:0000259" key="6">
    <source>
        <dbReference type="Pfam" id="PF04932"/>
    </source>
</evidence>
<comment type="subcellular location">
    <subcellularLocation>
        <location evidence="1">Membrane</location>
        <topology evidence="1">Multi-pass membrane protein</topology>
    </subcellularLocation>
</comment>
<evidence type="ECO:0000256" key="3">
    <source>
        <dbReference type="ARBA" id="ARBA00022989"/>
    </source>
</evidence>
<keyword evidence="7" id="KW-0436">Ligase</keyword>
<dbReference type="Proteomes" id="UP000320390">
    <property type="component" value="Chromosome"/>
</dbReference>
<dbReference type="PANTHER" id="PTHR37422:SF13">
    <property type="entry name" value="LIPOPOLYSACCHARIDE BIOSYNTHESIS PROTEIN PA4999-RELATED"/>
    <property type="match status" value="1"/>
</dbReference>
<keyword evidence="2 5" id="KW-0812">Transmembrane</keyword>
<feature type="transmembrane region" description="Helical" evidence="5">
    <location>
        <begin position="12"/>
        <end position="32"/>
    </location>
</feature>